<comment type="caution">
    <text evidence="2">The sequence shown here is derived from an EMBL/GenBank/DDBJ whole genome shotgun (WGS) entry which is preliminary data.</text>
</comment>
<dbReference type="InterPro" id="IPR006683">
    <property type="entry name" value="Thioestr_dom"/>
</dbReference>
<dbReference type="GO" id="GO:0006637">
    <property type="term" value="P:acyl-CoA metabolic process"/>
    <property type="evidence" value="ECO:0007669"/>
    <property type="project" value="TreeGrafter"/>
</dbReference>
<keyword evidence="1" id="KW-0378">Hydrolase</keyword>
<evidence type="ECO:0000313" key="3">
    <source>
        <dbReference type="Proteomes" id="UP001152795"/>
    </source>
</evidence>
<dbReference type="GO" id="GO:0052816">
    <property type="term" value="F:long-chain fatty acyl-CoA hydrolase activity"/>
    <property type="evidence" value="ECO:0007669"/>
    <property type="project" value="TreeGrafter"/>
</dbReference>
<dbReference type="PANTHER" id="PTHR11049">
    <property type="entry name" value="ACYL COENZYME A THIOESTER HYDROLASE"/>
    <property type="match status" value="1"/>
</dbReference>
<reference evidence="2" key="1">
    <citation type="submission" date="2020-04" db="EMBL/GenBank/DDBJ databases">
        <authorList>
            <person name="Alioto T."/>
            <person name="Alioto T."/>
            <person name="Gomez Garrido J."/>
        </authorList>
    </citation>
    <scope>NUCLEOTIDE SEQUENCE</scope>
    <source>
        <strain evidence="2">A484AB</strain>
    </source>
</reference>
<organism evidence="2 3">
    <name type="scientific">Paramuricea clavata</name>
    <name type="common">Red gorgonian</name>
    <name type="synonym">Violescent sea-whip</name>
    <dbReference type="NCBI Taxonomy" id="317549"/>
    <lineage>
        <taxon>Eukaryota</taxon>
        <taxon>Metazoa</taxon>
        <taxon>Cnidaria</taxon>
        <taxon>Anthozoa</taxon>
        <taxon>Octocorallia</taxon>
        <taxon>Malacalcyonacea</taxon>
        <taxon>Plexauridae</taxon>
        <taxon>Paramuricea</taxon>
    </lineage>
</organism>
<proteinExistence type="predicted"/>
<dbReference type="InterPro" id="IPR040170">
    <property type="entry name" value="Cytosol_ACT"/>
</dbReference>
<dbReference type="OrthoDB" id="331699at2759"/>
<dbReference type="AlphaFoldDB" id="A0A6S7KNH2"/>
<dbReference type="InterPro" id="IPR029069">
    <property type="entry name" value="HotDog_dom_sf"/>
</dbReference>
<dbReference type="Proteomes" id="UP001152795">
    <property type="component" value="Unassembled WGS sequence"/>
</dbReference>
<dbReference type="PANTHER" id="PTHR11049:SF24">
    <property type="entry name" value="CYTOSOLIC ACYL COENZYME A THIOESTER HYDROLASE"/>
    <property type="match status" value="1"/>
</dbReference>
<dbReference type="GO" id="GO:0009062">
    <property type="term" value="P:fatty acid catabolic process"/>
    <property type="evidence" value="ECO:0007669"/>
    <property type="project" value="TreeGrafter"/>
</dbReference>
<dbReference type="EMBL" id="CACRXK020032710">
    <property type="protein sequence ID" value="CAB4043591.1"/>
    <property type="molecule type" value="Genomic_DNA"/>
</dbReference>
<keyword evidence="3" id="KW-1185">Reference proteome</keyword>
<dbReference type="InterPro" id="IPR033120">
    <property type="entry name" value="HOTDOG_ACOT"/>
</dbReference>
<name>A0A6S7KNH2_PARCT</name>
<dbReference type="Pfam" id="PF03061">
    <property type="entry name" value="4HBT"/>
    <property type="match status" value="1"/>
</dbReference>
<protein>
    <submittedName>
        <fullName evidence="2">Uncharacterized protein</fullName>
    </submittedName>
</protein>
<dbReference type="SUPFAM" id="SSF54637">
    <property type="entry name" value="Thioesterase/thiol ester dehydrase-isomerase"/>
    <property type="match status" value="1"/>
</dbReference>
<dbReference type="PROSITE" id="PS51770">
    <property type="entry name" value="HOTDOG_ACOT"/>
    <property type="match status" value="1"/>
</dbReference>
<evidence type="ECO:0000256" key="1">
    <source>
        <dbReference type="ARBA" id="ARBA00022801"/>
    </source>
</evidence>
<evidence type="ECO:0000313" key="2">
    <source>
        <dbReference type="EMBL" id="CAB4043591.1"/>
    </source>
</evidence>
<accession>A0A6S7KNH2</accession>
<sequence length="99" mass="10672">IPCGVQYPISGKNSGDLPEHSVEYSASSLTHAVQPSDCNIFKYCNGGVTMKMMDNVAGIVAFRHAHCNIVTASIGKLNAIVVQIGIRLNLCWLKCYANC</sequence>
<feature type="non-terminal residue" evidence="2">
    <location>
        <position position="1"/>
    </location>
</feature>
<dbReference type="GO" id="GO:0005829">
    <property type="term" value="C:cytosol"/>
    <property type="evidence" value="ECO:0007669"/>
    <property type="project" value="TreeGrafter"/>
</dbReference>
<dbReference type="Gene3D" id="3.10.129.10">
    <property type="entry name" value="Hotdog Thioesterase"/>
    <property type="match status" value="1"/>
</dbReference>
<gene>
    <name evidence="2" type="ORF">PACLA_8A021214</name>
</gene>